<name>A0AAV2E0J7_9ROSI</name>
<proteinExistence type="predicted"/>
<evidence type="ECO:0000256" key="1">
    <source>
        <dbReference type="ARBA" id="ARBA00022723"/>
    </source>
</evidence>
<dbReference type="PANTHER" id="PTHR45798:SF97">
    <property type="entry name" value="ALCOHOL-SENSITIVE RING FINGER PROTEIN 1"/>
    <property type="match status" value="1"/>
</dbReference>
<dbReference type="EMBL" id="OZ034816">
    <property type="protein sequence ID" value="CAL1379307.1"/>
    <property type="molecule type" value="Genomic_DNA"/>
</dbReference>
<feature type="domain" description="RING-type" evidence="5">
    <location>
        <begin position="88"/>
        <end position="130"/>
    </location>
</feature>
<keyword evidence="7" id="KW-1185">Reference proteome</keyword>
<dbReference type="PANTHER" id="PTHR45798">
    <property type="entry name" value="RING-H2 FINGER PROTEIN ATL61-RELATED-RELATED"/>
    <property type="match status" value="1"/>
</dbReference>
<keyword evidence="1" id="KW-0479">Metal-binding</keyword>
<organism evidence="6 7">
    <name type="scientific">Linum trigynum</name>
    <dbReference type="NCBI Taxonomy" id="586398"/>
    <lineage>
        <taxon>Eukaryota</taxon>
        <taxon>Viridiplantae</taxon>
        <taxon>Streptophyta</taxon>
        <taxon>Embryophyta</taxon>
        <taxon>Tracheophyta</taxon>
        <taxon>Spermatophyta</taxon>
        <taxon>Magnoliopsida</taxon>
        <taxon>eudicotyledons</taxon>
        <taxon>Gunneridae</taxon>
        <taxon>Pentapetalae</taxon>
        <taxon>rosids</taxon>
        <taxon>fabids</taxon>
        <taxon>Malpighiales</taxon>
        <taxon>Linaceae</taxon>
        <taxon>Linum</taxon>
    </lineage>
</organism>
<evidence type="ECO:0000313" key="7">
    <source>
        <dbReference type="Proteomes" id="UP001497516"/>
    </source>
</evidence>
<keyword evidence="3" id="KW-0862">Zinc</keyword>
<dbReference type="SUPFAM" id="SSF57850">
    <property type="entry name" value="RING/U-box"/>
    <property type="match status" value="1"/>
</dbReference>
<dbReference type="SMART" id="SM00184">
    <property type="entry name" value="RING"/>
    <property type="match status" value="1"/>
</dbReference>
<evidence type="ECO:0000256" key="2">
    <source>
        <dbReference type="ARBA" id="ARBA00022771"/>
    </source>
</evidence>
<evidence type="ECO:0000256" key="3">
    <source>
        <dbReference type="ARBA" id="ARBA00022833"/>
    </source>
</evidence>
<dbReference type="Pfam" id="PF13639">
    <property type="entry name" value="zf-RING_2"/>
    <property type="match status" value="1"/>
</dbReference>
<evidence type="ECO:0000259" key="5">
    <source>
        <dbReference type="PROSITE" id="PS50089"/>
    </source>
</evidence>
<keyword evidence="2 4" id="KW-0863">Zinc-finger</keyword>
<evidence type="ECO:0000313" key="6">
    <source>
        <dbReference type="EMBL" id="CAL1379307.1"/>
    </source>
</evidence>
<evidence type="ECO:0000256" key="4">
    <source>
        <dbReference type="PROSITE-ProRule" id="PRU00175"/>
    </source>
</evidence>
<reference evidence="6 7" key="1">
    <citation type="submission" date="2024-04" db="EMBL/GenBank/DDBJ databases">
        <authorList>
            <person name="Fracassetti M."/>
        </authorList>
    </citation>
    <scope>NUCLEOTIDE SEQUENCE [LARGE SCALE GENOMIC DNA]</scope>
</reference>
<protein>
    <recommendedName>
        <fullName evidence="5">RING-type domain-containing protein</fullName>
    </recommendedName>
</protein>
<dbReference type="InterPro" id="IPR052788">
    <property type="entry name" value="RING-type_E3_ligase_ATL"/>
</dbReference>
<dbReference type="InterPro" id="IPR013083">
    <property type="entry name" value="Znf_RING/FYVE/PHD"/>
</dbReference>
<dbReference type="InterPro" id="IPR001841">
    <property type="entry name" value="Znf_RING"/>
</dbReference>
<dbReference type="Proteomes" id="UP001497516">
    <property type="component" value="Chromosome 3"/>
</dbReference>
<dbReference type="PROSITE" id="PS50089">
    <property type="entry name" value="ZF_RING_2"/>
    <property type="match status" value="1"/>
</dbReference>
<accession>A0AAV2E0J7</accession>
<dbReference type="AlphaFoldDB" id="A0AAV2E0J7"/>
<sequence length="138" mass="15587">MIPVMYGESQLCAATVVLYCSCILLPLRQLKQRVVGMVVRLLFGSDCWYGNGPLVIDSWVAACSRMNVRRLLAAEAAPYKEEEEAISCSICLGELRKGRACQLRRCNHAFHVKCIERWVERAHYTCPLCRTSIFASLT</sequence>
<dbReference type="Gene3D" id="3.30.40.10">
    <property type="entry name" value="Zinc/RING finger domain, C3HC4 (zinc finger)"/>
    <property type="match status" value="1"/>
</dbReference>
<dbReference type="GO" id="GO:0008270">
    <property type="term" value="F:zinc ion binding"/>
    <property type="evidence" value="ECO:0007669"/>
    <property type="project" value="UniProtKB-KW"/>
</dbReference>
<gene>
    <name evidence="6" type="ORF">LTRI10_LOCUS20836</name>
</gene>